<proteinExistence type="predicted"/>
<gene>
    <name evidence="2" type="ORF">F0475_04130</name>
</gene>
<reference evidence="2 3" key="1">
    <citation type="submission" date="2019-09" db="EMBL/GenBank/DDBJ databases">
        <title>Prevotella A2879 sp. nov., isolated from an abscess of a patient.</title>
        <authorList>
            <person name="Buhl M."/>
            <person name="Oberhettinger P."/>
        </authorList>
    </citation>
    <scope>NUCLEOTIDE SEQUENCE [LARGE SCALE GENOMIC DNA]</scope>
    <source>
        <strain evidence="2 3">A2879</strain>
    </source>
</reference>
<sequence>MKKKVTRGLRSVYTRPQTRSLVVDVVPILAGSPPTQEHPTVTGDHQDANNEDGPQPVSGSSNGAKSAIMWGNE</sequence>
<dbReference type="Proteomes" id="UP000482295">
    <property type="component" value="Unassembled WGS sequence"/>
</dbReference>
<protein>
    <submittedName>
        <fullName evidence="2">Uncharacterized protein</fullName>
    </submittedName>
</protein>
<evidence type="ECO:0000313" key="2">
    <source>
        <dbReference type="EMBL" id="MUL27506.1"/>
    </source>
</evidence>
<evidence type="ECO:0000313" key="3">
    <source>
        <dbReference type="Proteomes" id="UP000482295"/>
    </source>
</evidence>
<name>A0A7C9HFD8_9BACT</name>
<keyword evidence="3" id="KW-1185">Reference proteome</keyword>
<dbReference type="RefSeq" id="WP_155715542.1">
    <property type="nucleotide sequence ID" value="NZ_VVIQ01000003.1"/>
</dbReference>
<organism evidence="2 3">
    <name type="scientific">Prevotella vespertina</name>
    <dbReference type="NCBI Taxonomy" id="2608404"/>
    <lineage>
        <taxon>Bacteria</taxon>
        <taxon>Pseudomonadati</taxon>
        <taxon>Bacteroidota</taxon>
        <taxon>Bacteroidia</taxon>
        <taxon>Bacteroidales</taxon>
        <taxon>Prevotellaceae</taxon>
        <taxon>Prevotella</taxon>
    </lineage>
</organism>
<dbReference type="AlphaFoldDB" id="A0A7C9HFD8"/>
<comment type="caution">
    <text evidence="2">The sequence shown here is derived from an EMBL/GenBank/DDBJ whole genome shotgun (WGS) entry which is preliminary data.</text>
</comment>
<dbReference type="EMBL" id="VVIQ01000003">
    <property type="protein sequence ID" value="MUL27506.1"/>
    <property type="molecule type" value="Genomic_DNA"/>
</dbReference>
<evidence type="ECO:0000256" key="1">
    <source>
        <dbReference type="SAM" id="MobiDB-lite"/>
    </source>
</evidence>
<feature type="region of interest" description="Disordered" evidence="1">
    <location>
        <begin position="29"/>
        <end position="73"/>
    </location>
</feature>
<accession>A0A7C9HFD8</accession>